<evidence type="ECO:0000313" key="1">
    <source>
        <dbReference type="EMBL" id="GFQ69207.1"/>
    </source>
</evidence>
<name>A0A8X6F3Q2_TRICU</name>
<gene>
    <name evidence="1" type="ORF">TNCT_499831</name>
</gene>
<sequence>MECHEFINAIIRVNNDTLSVCSWHPSYTLDTTEDEFRLALCFMGAKTTPGLTWQSVD</sequence>
<dbReference type="Proteomes" id="UP000887116">
    <property type="component" value="Unassembled WGS sequence"/>
</dbReference>
<feature type="non-terminal residue" evidence="1">
    <location>
        <position position="57"/>
    </location>
</feature>
<accession>A0A8X6F3Q2</accession>
<evidence type="ECO:0000313" key="2">
    <source>
        <dbReference type="Proteomes" id="UP000887116"/>
    </source>
</evidence>
<organism evidence="1 2">
    <name type="scientific">Trichonephila clavata</name>
    <name type="common">Joro spider</name>
    <name type="synonym">Nephila clavata</name>
    <dbReference type="NCBI Taxonomy" id="2740835"/>
    <lineage>
        <taxon>Eukaryota</taxon>
        <taxon>Metazoa</taxon>
        <taxon>Ecdysozoa</taxon>
        <taxon>Arthropoda</taxon>
        <taxon>Chelicerata</taxon>
        <taxon>Arachnida</taxon>
        <taxon>Araneae</taxon>
        <taxon>Araneomorphae</taxon>
        <taxon>Entelegynae</taxon>
        <taxon>Araneoidea</taxon>
        <taxon>Nephilidae</taxon>
        <taxon>Trichonephila</taxon>
    </lineage>
</organism>
<dbReference type="AlphaFoldDB" id="A0A8X6F3Q2"/>
<reference evidence="1" key="1">
    <citation type="submission" date="2020-07" db="EMBL/GenBank/DDBJ databases">
        <title>Multicomponent nature underlies the extraordinary mechanical properties of spider dragline silk.</title>
        <authorList>
            <person name="Kono N."/>
            <person name="Nakamura H."/>
            <person name="Mori M."/>
            <person name="Yoshida Y."/>
            <person name="Ohtoshi R."/>
            <person name="Malay A.D."/>
            <person name="Moran D.A.P."/>
            <person name="Tomita M."/>
            <person name="Numata K."/>
            <person name="Arakawa K."/>
        </authorList>
    </citation>
    <scope>NUCLEOTIDE SEQUENCE</scope>
</reference>
<protein>
    <submittedName>
        <fullName evidence="1">Uncharacterized protein</fullName>
    </submittedName>
</protein>
<comment type="caution">
    <text evidence="1">The sequence shown here is derived from an EMBL/GenBank/DDBJ whole genome shotgun (WGS) entry which is preliminary data.</text>
</comment>
<proteinExistence type="predicted"/>
<keyword evidence="2" id="KW-1185">Reference proteome</keyword>
<dbReference type="EMBL" id="BMAO01020693">
    <property type="protein sequence ID" value="GFQ69207.1"/>
    <property type="molecule type" value="Genomic_DNA"/>
</dbReference>